<sequence length="269" mass="30944">MNKFKLFATDIDDTIVPHGGQIIPDQIQLLFAKLKEKKIISTFVTGRDFITIGNLIAAKNVDFFIGANGAFIYDFQKKAIIYEKTIGISDFLRIVEFFDQRKTPYVIMGIKSIYTSNYYPKISSKFLRIYLDKIKPLSECDFKEKFHIFTIFDDHERVSQIQIDFENFINEKKLNVSVSSRWSWGFFIGAKNVDKMSTLEVLAKMNNIKTSEIIAFGDSRNDTRMLKNVGYGIAMENALDEVKEVADDLAPPMESFGVYLKTKQLKIID</sequence>
<dbReference type="NCBIfam" id="TIGR00099">
    <property type="entry name" value="Cof-subfamily"/>
    <property type="match status" value="1"/>
</dbReference>
<dbReference type="PANTHER" id="PTHR10000:SF8">
    <property type="entry name" value="HAD SUPERFAMILY HYDROLASE-LIKE, TYPE 3"/>
    <property type="match status" value="1"/>
</dbReference>
<gene>
    <name evidence="3" type="ORF">FEF30_01845</name>
</gene>
<dbReference type="GO" id="GO:0016791">
    <property type="term" value="F:phosphatase activity"/>
    <property type="evidence" value="ECO:0007669"/>
    <property type="project" value="UniProtKB-ARBA"/>
</dbReference>
<dbReference type="SUPFAM" id="SSF56784">
    <property type="entry name" value="HAD-like"/>
    <property type="match status" value="1"/>
</dbReference>
<comment type="cofactor">
    <cofactor evidence="1">
        <name>Mg(2+)</name>
        <dbReference type="ChEBI" id="CHEBI:18420"/>
    </cofactor>
</comment>
<dbReference type="InterPro" id="IPR023214">
    <property type="entry name" value="HAD_sf"/>
</dbReference>
<dbReference type="GeneID" id="41334580"/>
<dbReference type="Proteomes" id="UP001203104">
    <property type="component" value="Unassembled WGS sequence"/>
</dbReference>
<dbReference type="Gene3D" id="3.40.50.1000">
    <property type="entry name" value="HAD superfamily/HAD-like"/>
    <property type="match status" value="1"/>
</dbReference>
<comment type="similarity">
    <text evidence="2">Belongs to the HAD-like hydrolase superfamily. Cof family.</text>
</comment>
<evidence type="ECO:0000313" key="3">
    <source>
        <dbReference type="EMBL" id="MCI8283317.1"/>
    </source>
</evidence>
<organism evidence="3 4">
    <name type="scientific">Mesomycoplasma hyopneumoniae</name>
    <name type="common">Mycoplasma hyopneumoniae</name>
    <dbReference type="NCBI Taxonomy" id="2099"/>
    <lineage>
        <taxon>Bacteria</taxon>
        <taxon>Bacillati</taxon>
        <taxon>Mycoplasmatota</taxon>
        <taxon>Mycoplasmoidales</taxon>
        <taxon>Metamycoplasmataceae</taxon>
        <taxon>Mesomycoplasma</taxon>
    </lineage>
</organism>
<reference evidence="3 4" key="1">
    <citation type="submission" date="2019-05" db="EMBL/GenBank/DDBJ databases">
        <title>Genome sequencing and assembly of Mycoplasma hyopneumoniae strains UFV01 and UFV02.</title>
        <authorList>
            <person name="De Souza L.F."/>
            <person name="Gonzaga N.F."/>
            <person name="Santos M.R."/>
            <person name="Deeney A.S."/>
            <person name="Vidigal P.M.P."/>
            <person name="Moreira M.A.S."/>
            <person name="Fietto J.R.L."/>
            <person name="Bressan G.C."/>
            <person name="Rycroft A.N."/>
            <person name="Silva Junior A."/>
        </authorList>
    </citation>
    <scope>NUCLEOTIDE SEQUENCE [LARGE SCALE GENOMIC DNA]</scope>
    <source>
        <strain evidence="3 4">UFV01</strain>
    </source>
</reference>
<dbReference type="Gene3D" id="3.30.1240.10">
    <property type="match status" value="1"/>
</dbReference>
<protein>
    <submittedName>
        <fullName evidence="3">Cof-type HAD-IIB family hydrolase</fullName>
    </submittedName>
</protein>
<proteinExistence type="inferred from homology"/>
<dbReference type="NCBIfam" id="NF045966">
    <property type="entry name" value="YcsE_rel_Pase"/>
    <property type="match status" value="1"/>
</dbReference>
<dbReference type="SFLD" id="SFLDS00003">
    <property type="entry name" value="Haloacid_Dehalogenase"/>
    <property type="match status" value="1"/>
</dbReference>
<evidence type="ECO:0000256" key="1">
    <source>
        <dbReference type="ARBA" id="ARBA00001946"/>
    </source>
</evidence>
<dbReference type="InterPro" id="IPR036412">
    <property type="entry name" value="HAD-like_sf"/>
</dbReference>
<keyword evidence="3" id="KW-0378">Hydrolase</keyword>
<dbReference type="PROSITE" id="PS01229">
    <property type="entry name" value="COF_2"/>
    <property type="match status" value="1"/>
</dbReference>
<dbReference type="RefSeq" id="WP_014579735.1">
    <property type="nucleotide sequence ID" value="NZ_CP034597.1"/>
</dbReference>
<dbReference type="AlphaFoldDB" id="A0ABD4SVN8"/>
<evidence type="ECO:0000256" key="2">
    <source>
        <dbReference type="ARBA" id="ARBA00034778"/>
    </source>
</evidence>
<evidence type="ECO:0000313" key="4">
    <source>
        <dbReference type="Proteomes" id="UP001203104"/>
    </source>
</evidence>
<dbReference type="PANTHER" id="PTHR10000">
    <property type="entry name" value="PHOSPHOSERINE PHOSPHATASE"/>
    <property type="match status" value="1"/>
</dbReference>
<dbReference type="EMBL" id="VBRW01000004">
    <property type="protein sequence ID" value="MCI8283317.1"/>
    <property type="molecule type" value="Genomic_DNA"/>
</dbReference>
<name>A0ABD4SVN8_MESHO</name>
<comment type="caution">
    <text evidence="3">The sequence shown here is derived from an EMBL/GenBank/DDBJ whole genome shotgun (WGS) entry which is preliminary data.</text>
</comment>
<dbReference type="Pfam" id="PF08282">
    <property type="entry name" value="Hydrolase_3"/>
    <property type="match status" value="1"/>
</dbReference>
<dbReference type="InterPro" id="IPR006379">
    <property type="entry name" value="HAD-SF_hydro_IIB"/>
</dbReference>
<accession>A0ABD4SVN8</accession>
<dbReference type="InterPro" id="IPR000150">
    <property type="entry name" value="Cof"/>
</dbReference>
<dbReference type="NCBIfam" id="TIGR01484">
    <property type="entry name" value="HAD-SF-IIB"/>
    <property type="match status" value="1"/>
</dbReference>
<dbReference type="SFLD" id="SFLDG01140">
    <property type="entry name" value="C2.B:_Phosphomannomutase_and_P"/>
    <property type="match status" value="1"/>
</dbReference>